<organism evidence="1 2">
    <name type="scientific">Paenimyroides ummariense</name>
    <dbReference type="NCBI Taxonomy" id="913024"/>
    <lineage>
        <taxon>Bacteria</taxon>
        <taxon>Pseudomonadati</taxon>
        <taxon>Bacteroidota</taxon>
        <taxon>Flavobacteriia</taxon>
        <taxon>Flavobacteriales</taxon>
        <taxon>Flavobacteriaceae</taxon>
        <taxon>Paenimyroides</taxon>
    </lineage>
</organism>
<proteinExistence type="predicted"/>
<gene>
    <name evidence="1" type="ORF">SAMN05421741_11056</name>
</gene>
<dbReference type="AlphaFoldDB" id="A0A1I5BMF1"/>
<evidence type="ECO:0000313" key="1">
    <source>
        <dbReference type="EMBL" id="SFN75820.1"/>
    </source>
</evidence>
<name>A0A1I5BMF1_9FLAO</name>
<evidence type="ECO:0000313" key="2">
    <source>
        <dbReference type="Proteomes" id="UP000199036"/>
    </source>
</evidence>
<dbReference type="OrthoDB" id="676062at2"/>
<dbReference type="Proteomes" id="UP000199036">
    <property type="component" value="Unassembled WGS sequence"/>
</dbReference>
<protein>
    <recommendedName>
        <fullName evidence="3">Immunity protein 50</fullName>
    </recommendedName>
</protein>
<keyword evidence="2" id="KW-1185">Reference proteome</keyword>
<dbReference type="EMBL" id="FOVI01000010">
    <property type="protein sequence ID" value="SFN75820.1"/>
    <property type="molecule type" value="Genomic_DNA"/>
</dbReference>
<evidence type="ECO:0008006" key="3">
    <source>
        <dbReference type="Google" id="ProtNLM"/>
    </source>
</evidence>
<sequence>MIEVLKETYGDFHDALITEIRYKTNFNYHNNQDNGVNEVELFISCFNLINNFKRELIKITFFDVSVFKFVAYEGMVNSALLKNENDLITFDFFPSIYHDHLEEDLNSDCIIKCKKVYYSVIE</sequence>
<reference evidence="2" key="1">
    <citation type="submission" date="2016-10" db="EMBL/GenBank/DDBJ databases">
        <authorList>
            <person name="Varghese N."/>
            <person name="Submissions S."/>
        </authorList>
    </citation>
    <scope>NUCLEOTIDE SEQUENCE [LARGE SCALE GENOMIC DNA]</scope>
    <source>
        <strain evidence="2">DS-12</strain>
    </source>
</reference>
<accession>A0A1I5BMF1</accession>
<dbReference type="STRING" id="913024.SAMN05421741_11056"/>
<dbReference type="RefSeq" id="WP_091522625.1">
    <property type="nucleotide sequence ID" value="NZ_FOVI01000010.1"/>
</dbReference>